<dbReference type="Proteomes" id="UP001279734">
    <property type="component" value="Unassembled WGS sequence"/>
</dbReference>
<sequence>MPLPQQPPPPPQHPSSSTAHQAQHLPKPTTLPDFLLTAFSLFILFVGPKHHHHTPKSHSLSYPSQPTNRRCFLRPSTTAMSQNSNPSPNFTNAAHPFPNPQSLSDWLKPRLPSDSLASWGTKPGTKNVNNLWLEIAEGETSLVDTSPPVRNLEVLSIRIIGNNNKILVEWHQELSDGSIRKRGRPLSEKLKFGEDIESAVKRAITEELGSIIYKLNGTKDVDFGKIVRIVPNSYDRKVEERVSLSYPGLPGCYVLHTVDAFVDGLPEGEFVTEEEAEYGDYGDGIISKASTVRKHFWRNKTLRKLLESITLADPWNKKIIEYALQQFRRPQIWHGLEKQGLLTPGCFSVDIDRLDDLLTTTKTLFSFGSFSDNLPCCGEIGLGCFLLLNWASGNWLAIQGYASVSSTGGEL</sequence>
<proteinExistence type="predicted"/>
<organism evidence="2 3">
    <name type="scientific">Nepenthes gracilis</name>
    <name type="common">Slender pitcher plant</name>
    <dbReference type="NCBI Taxonomy" id="150966"/>
    <lineage>
        <taxon>Eukaryota</taxon>
        <taxon>Viridiplantae</taxon>
        <taxon>Streptophyta</taxon>
        <taxon>Embryophyta</taxon>
        <taxon>Tracheophyta</taxon>
        <taxon>Spermatophyta</taxon>
        <taxon>Magnoliopsida</taxon>
        <taxon>eudicotyledons</taxon>
        <taxon>Gunneridae</taxon>
        <taxon>Pentapetalae</taxon>
        <taxon>Caryophyllales</taxon>
        <taxon>Nepenthaceae</taxon>
        <taxon>Nepenthes</taxon>
    </lineage>
</organism>
<comment type="caution">
    <text evidence="2">The sequence shown here is derived from an EMBL/GenBank/DDBJ whole genome shotgun (WGS) entry which is preliminary data.</text>
</comment>
<dbReference type="PANTHER" id="PTHR36395">
    <property type="entry name" value="RING-H2 ZINC FINGER PROTEIN"/>
    <property type="match status" value="1"/>
</dbReference>
<name>A0AAD3SCT4_NEPGR</name>
<feature type="compositionally biased region" description="Pro residues" evidence="1">
    <location>
        <begin position="1"/>
        <end position="13"/>
    </location>
</feature>
<gene>
    <name evidence="2" type="ORF">Nepgr_010663</name>
</gene>
<dbReference type="EMBL" id="BSYO01000008">
    <property type="protein sequence ID" value="GMH08823.1"/>
    <property type="molecule type" value="Genomic_DNA"/>
</dbReference>
<protein>
    <recommendedName>
        <fullName evidence="4">Nudix hydrolase domain-containing protein</fullName>
    </recommendedName>
</protein>
<evidence type="ECO:0000313" key="2">
    <source>
        <dbReference type="EMBL" id="GMH08823.1"/>
    </source>
</evidence>
<reference evidence="2" key="1">
    <citation type="submission" date="2023-05" db="EMBL/GenBank/DDBJ databases">
        <title>Nepenthes gracilis genome sequencing.</title>
        <authorList>
            <person name="Fukushima K."/>
        </authorList>
    </citation>
    <scope>NUCLEOTIDE SEQUENCE</scope>
    <source>
        <strain evidence="2">SING2019-196</strain>
    </source>
</reference>
<evidence type="ECO:0000313" key="3">
    <source>
        <dbReference type="Proteomes" id="UP001279734"/>
    </source>
</evidence>
<dbReference type="AlphaFoldDB" id="A0AAD3SCT4"/>
<feature type="region of interest" description="Disordered" evidence="1">
    <location>
        <begin position="1"/>
        <end position="26"/>
    </location>
</feature>
<evidence type="ECO:0000256" key="1">
    <source>
        <dbReference type="SAM" id="MobiDB-lite"/>
    </source>
</evidence>
<accession>A0AAD3SCT4</accession>
<dbReference type="PANTHER" id="PTHR36395:SF1">
    <property type="entry name" value="RING-H2 ZINC FINGER PROTEIN"/>
    <property type="match status" value="1"/>
</dbReference>
<evidence type="ECO:0008006" key="4">
    <source>
        <dbReference type="Google" id="ProtNLM"/>
    </source>
</evidence>
<keyword evidence="3" id="KW-1185">Reference proteome</keyword>